<reference evidence="2 4" key="1">
    <citation type="journal article" date="2020" name="Stud. Mycol.">
        <title>101 Dothideomycetes genomes: a test case for predicting lifestyles and emergence of pathogens.</title>
        <authorList>
            <person name="Haridas S."/>
            <person name="Albert R."/>
            <person name="Binder M."/>
            <person name="Bloem J."/>
            <person name="Labutti K."/>
            <person name="Salamov A."/>
            <person name="Andreopoulos B."/>
            <person name="Baker S."/>
            <person name="Barry K."/>
            <person name="Bills G."/>
            <person name="Bluhm B."/>
            <person name="Cannon C."/>
            <person name="Castanera R."/>
            <person name="Culley D."/>
            <person name="Daum C."/>
            <person name="Ezra D."/>
            <person name="Gonzalez J."/>
            <person name="Henrissat B."/>
            <person name="Kuo A."/>
            <person name="Liang C."/>
            <person name="Lipzen A."/>
            <person name="Lutzoni F."/>
            <person name="Magnuson J."/>
            <person name="Mondo S."/>
            <person name="Nolan M."/>
            <person name="Ohm R."/>
            <person name="Pangilinan J."/>
            <person name="Park H.-J."/>
            <person name="Ramirez L."/>
            <person name="Alfaro M."/>
            <person name="Sun H."/>
            <person name="Tritt A."/>
            <person name="Yoshinaga Y."/>
            <person name="Zwiers L.-H."/>
            <person name="Turgeon B."/>
            <person name="Goodwin S."/>
            <person name="Spatafora J."/>
            <person name="Crous P."/>
            <person name="Grigoriev I."/>
        </authorList>
    </citation>
    <scope>NUCLEOTIDE SEQUENCE</scope>
    <source>
        <strain evidence="2 4">CBS 304.34</strain>
    </source>
</reference>
<reference evidence="4" key="3">
    <citation type="submission" date="2025-04" db="UniProtKB">
        <authorList>
            <consortium name="RefSeq"/>
        </authorList>
    </citation>
    <scope>IDENTIFICATION</scope>
    <source>
        <strain evidence="4">CBS 304.34</strain>
    </source>
</reference>
<dbReference type="EMBL" id="MU003692">
    <property type="protein sequence ID" value="KAF2817684.1"/>
    <property type="molecule type" value="Genomic_DNA"/>
</dbReference>
<feature type="chain" id="PRO_5044629696" description="DUF1761-domain-containing protein" evidence="1">
    <location>
        <begin position="20"/>
        <end position="151"/>
    </location>
</feature>
<feature type="signal peptide" evidence="1">
    <location>
        <begin position="1"/>
        <end position="19"/>
    </location>
</feature>
<evidence type="ECO:0000256" key="1">
    <source>
        <dbReference type="SAM" id="SignalP"/>
    </source>
</evidence>
<keyword evidence="3" id="KW-1185">Reference proteome</keyword>
<name>A0A6A6ZBK0_9PEZI</name>
<dbReference type="RefSeq" id="XP_033584648.1">
    <property type="nucleotide sequence ID" value="XM_033718672.1"/>
</dbReference>
<accession>A0A6A6ZBK0</accession>
<organism evidence="2">
    <name type="scientific">Mytilinidion resinicola</name>
    <dbReference type="NCBI Taxonomy" id="574789"/>
    <lineage>
        <taxon>Eukaryota</taxon>
        <taxon>Fungi</taxon>
        <taxon>Dikarya</taxon>
        <taxon>Ascomycota</taxon>
        <taxon>Pezizomycotina</taxon>
        <taxon>Dothideomycetes</taxon>
        <taxon>Pleosporomycetidae</taxon>
        <taxon>Mytilinidiales</taxon>
        <taxon>Mytilinidiaceae</taxon>
        <taxon>Mytilinidion</taxon>
    </lineage>
</organism>
<protein>
    <recommendedName>
        <fullName evidence="5">DUF1761-domain-containing protein</fullName>
    </recommendedName>
</protein>
<gene>
    <name evidence="2 4" type="ORF">BDZ99DRAFT_457411</name>
</gene>
<dbReference type="AlphaFoldDB" id="A0A6A6ZBK0"/>
<evidence type="ECO:0000313" key="2">
    <source>
        <dbReference type="EMBL" id="KAF2817684.1"/>
    </source>
</evidence>
<evidence type="ECO:0008006" key="5">
    <source>
        <dbReference type="Google" id="ProtNLM"/>
    </source>
</evidence>
<proteinExistence type="predicted"/>
<keyword evidence="1" id="KW-0732">Signal</keyword>
<dbReference type="Proteomes" id="UP000504636">
    <property type="component" value="Unplaced"/>
</dbReference>
<reference evidence="4" key="2">
    <citation type="submission" date="2020-04" db="EMBL/GenBank/DDBJ databases">
        <authorList>
            <consortium name="NCBI Genome Project"/>
        </authorList>
    </citation>
    <scope>NUCLEOTIDE SEQUENCE</scope>
    <source>
        <strain evidence="4">CBS 304.34</strain>
    </source>
</reference>
<dbReference type="OrthoDB" id="5405107at2759"/>
<sequence>MSALLRLPLAALSLISAYGLYHSYQCIVRLRQYEEKSEKAAQYSNTAAEQLHKTRTTQGSAAVSIILSFLSATALVFASPSTTTAVLASAVNVAATLAVRVHVKSFWDNKAKVPFTTGYNEAISGTAELVKVLGVLGGVWAVELVGAVLKV</sequence>
<evidence type="ECO:0000313" key="4">
    <source>
        <dbReference type="RefSeq" id="XP_033584648.1"/>
    </source>
</evidence>
<dbReference type="GeneID" id="54459565"/>
<evidence type="ECO:0000313" key="3">
    <source>
        <dbReference type="Proteomes" id="UP000504636"/>
    </source>
</evidence>